<accession>A0A494VHP9</accession>
<dbReference type="RefSeq" id="WP_119407995.1">
    <property type="nucleotide sequence ID" value="NZ_CP032869.1"/>
</dbReference>
<sequence>MFNFKKDIQTETVTGGIAAGIAEQILSQQRRIAAKLNWWAGRYRADKQKKLLWLFCTLFMLALTTSLLLTIRMIKLPKQDGHYLPGHIGRASDIPGAVAPHRPLTDSSTFKK</sequence>
<feature type="transmembrane region" description="Helical" evidence="1">
    <location>
        <begin position="51"/>
        <end position="74"/>
    </location>
</feature>
<evidence type="ECO:0000313" key="2">
    <source>
        <dbReference type="EMBL" id="AYL94276.1"/>
    </source>
</evidence>
<evidence type="ECO:0000313" key="3">
    <source>
        <dbReference type="Proteomes" id="UP000270046"/>
    </source>
</evidence>
<protein>
    <submittedName>
        <fullName evidence="2">Uncharacterized protein</fullName>
    </submittedName>
</protein>
<dbReference type="KEGG" id="muh:HYN43_002740"/>
<name>A0A494VHP9_9SPHI</name>
<proteinExistence type="predicted"/>
<reference evidence="2 3" key="1">
    <citation type="submission" date="2018-10" db="EMBL/GenBank/DDBJ databases">
        <title>Genome sequencing of Mucilaginibacter sp. HYN0043.</title>
        <authorList>
            <person name="Kim M."/>
            <person name="Yi H."/>
        </authorList>
    </citation>
    <scope>NUCLEOTIDE SEQUENCE [LARGE SCALE GENOMIC DNA]</scope>
    <source>
        <strain evidence="2 3">HYN0043</strain>
    </source>
</reference>
<keyword evidence="1" id="KW-1133">Transmembrane helix</keyword>
<keyword evidence="1" id="KW-0472">Membrane</keyword>
<dbReference type="AlphaFoldDB" id="A0A494VHP9"/>
<keyword evidence="3" id="KW-1185">Reference proteome</keyword>
<gene>
    <name evidence="2" type="ORF">HYN43_002740</name>
</gene>
<dbReference type="Proteomes" id="UP000270046">
    <property type="component" value="Chromosome"/>
</dbReference>
<organism evidence="2 3">
    <name type="scientific">Mucilaginibacter celer</name>
    <dbReference type="NCBI Taxonomy" id="2305508"/>
    <lineage>
        <taxon>Bacteria</taxon>
        <taxon>Pseudomonadati</taxon>
        <taxon>Bacteroidota</taxon>
        <taxon>Sphingobacteriia</taxon>
        <taxon>Sphingobacteriales</taxon>
        <taxon>Sphingobacteriaceae</taxon>
        <taxon>Mucilaginibacter</taxon>
    </lineage>
</organism>
<keyword evidence="1" id="KW-0812">Transmembrane</keyword>
<dbReference type="EMBL" id="CP032869">
    <property type="protein sequence ID" value="AYL94276.1"/>
    <property type="molecule type" value="Genomic_DNA"/>
</dbReference>
<evidence type="ECO:0000256" key="1">
    <source>
        <dbReference type="SAM" id="Phobius"/>
    </source>
</evidence>